<gene>
    <name evidence="6" type="ORF">MAPG_02778</name>
</gene>
<dbReference type="eggNOG" id="KOG3178">
    <property type="taxonomic scope" value="Eukaryota"/>
</dbReference>
<dbReference type="InterPro" id="IPR001077">
    <property type="entry name" value="COMT_C"/>
</dbReference>
<dbReference type="EnsemblFungi" id="MAPG_02778T0">
    <property type="protein sequence ID" value="MAPG_02778T0"/>
    <property type="gene ID" value="MAPG_02778"/>
</dbReference>
<evidence type="ECO:0000256" key="2">
    <source>
        <dbReference type="ARBA" id="ARBA00022679"/>
    </source>
</evidence>
<dbReference type="VEuPathDB" id="FungiDB:MAPG_02778"/>
<dbReference type="PANTHER" id="PTHR43712:SF8">
    <property type="entry name" value="O-METHYLTRANSFERASE AF390-400"/>
    <property type="match status" value="1"/>
</dbReference>
<evidence type="ECO:0000256" key="4">
    <source>
        <dbReference type="PIRSR" id="PIRSR005739-1"/>
    </source>
</evidence>
<sequence length="407" mass="44882">MANPEAAKLIALLNGIDQFVPGIRDDDVARVQLRDAAARCLARLQTPYERAWELASVNPVVFASLQIGMDLGLWQAWHAAGGGDKTLDDIASMCETSGKGRVRPDINLLRRLMRLLAMFNVLEEKGVDLYAPTPFSLEVGDEAACVAQTLQCATDHFIRASHNLPGYMAKISYREPLDPKTSNYVDAFGLEFFDRVKRDPRMNKSFADHMAGFTQRKTPWVDFFDTGARLLSGAELADGGSPLCVDVGGGVMGVDITHLLTKHPDLPAGSLVLQDLPEVVGAANVDGRIKKMAHDLFQPQPIKGSRAYFFHAVFHDWPEAEALDFLGHTAAAMRKGYSKLLIYEVMIPAAGATRWQAIMDVGMMSLLSAHERTETQWRSLLTKAGFRILNFWPDPKGIETLIEAELA</sequence>
<dbReference type="SUPFAM" id="SSF53335">
    <property type="entry name" value="S-adenosyl-L-methionine-dependent methyltransferases"/>
    <property type="match status" value="1"/>
</dbReference>
<name>A0A0C4DSA1_MAGP6</name>
<dbReference type="AlphaFoldDB" id="A0A0C4DSA1"/>
<feature type="active site" description="Proton acceptor" evidence="4">
    <location>
        <position position="315"/>
    </location>
</feature>
<dbReference type="PIRSF" id="PIRSF005739">
    <property type="entry name" value="O-mtase"/>
    <property type="match status" value="1"/>
</dbReference>
<dbReference type="EMBL" id="GL876967">
    <property type="protein sequence ID" value="KLU83727.1"/>
    <property type="molecule type" value="Genomic_DNA"/>
</dbReference>
<dbReference type="InterPro" id="IPR036388">
    <property type="entry name" value="WH-like_DNA-bd_sf"/>
</dbReference>
<evidence type="ECO:0000256" key="1">
    <source>
        <dbReference type="ARBA" id="ARBA00022603"/>
    </source>
</evidence>
<accession>A0A0C4DSA1</accession>
<evidence type="ECO:0000313" key="7">
    <source>
        <dbReference type="EnsemblFungi" id="MAPG_02778T0"/>
    </source>
</evidence>
<dbReference type="InterPro" id="IPR016461">
    <property type="entry name" value="COMT-like"/>
</dbReference>
<reference evidence="8" key="1">
    <citation type="submission" date="2010-05" db="EMBL/GenBank/DDBJ databases">
        <title>The genome sequence of Magnaporthe poae strain ATCC 64411.</title>
        <authorList>
            <person name="Ma L.-J."/>
            <person name="Dead R."/>
            <person name="Young S."/>
            <person name="Zeng Q."/>
            <person name="Koehrsen M."/>
            <person name="Alvarado L."/>
            <person name="Berlin A."/>
            <person name="Chapman S.B."/>
            <person name="Chen Z."/>
            <person name="Freedman E."/>
            <person name="Gellesch M."/>
            <person name="Goldberg J."/>
            <person name="Griggs A."/>
            <person name="Gujja S."/>
            <person name="Heilman E.R."/>
            <person name="Heiman D."/>
            <person name="Hepburn T."/>
            <person name="Howarth C."/>
            <person name="Jen D."/>
            <person name="Larson L."/>
            <person name="Mehta T."/>
            <person name="Neiman D."/>
            <person name="Pearson M."/>
            <person name="Roberts A."/>
            <person name="Saif S."/>
            <person name="Shea T."/>
            <person name="Shenoy N."/>
            <person name="Sisk P."/>
            <person name="Stolte C."/>
            <person name="Sykes S."/>
            <person name="Walk T."/>
            <person name="White J."/>
            <person name="Yandava C."/>
            <person name="Haas B."/>
            <person name="Nusbaum C."/>
            <person name="Birren B."/>
        </authorList>
    </citation>
    <scope>NUCLEOTIDE SEQUENCE [LARGE SCALE GENOMIC DNA]</scope>
    <source>
        <strain evidence="8">ATCC 64411 / 73-15</strain>
    </source>
</reference>
<dbReference type="InterPro" id="IPR036390">
    <property type="entry name" value="WH_DNA-bd_sf"/>
</dbReference>
<dbReference type="InterPro" id="IPR029063">
    <property type="entry name" value="SAM-dependent_MTases_sf"/>
</dbReference>
<dbReference type="Gene3D" id="3.40.50.150">
    <property type="entry name" value="Vaccinia Virus protein VP39"/>
    <property type="match status" value="1"/>
</dbReference>
<evidence type="ECO:0000313" key="8">
    <source>
        <dbReference type="Proteomes" id="UP000011715"/>
    </source>
</evidence>
<evidence type="ECO:0000256" key="3">
    <source>
        <dbReference type="ARBA" id="ARBA00022691"/>
    </source>
</evidence>
<dbReference type="Pfam" id="PF00891">
    <property type="entry name" value="Methyltransf_2"/>
    <property type="match status" value="1"/>
</dbReference>
<dbReference type="EMBL" id="ADBL01000673">
    <property type="status" value="NOT_ANNOTATED_CDS"/>
    <property type="molecule type" value="Genomic_DNA"/>
</dbReference>
<dbReference type="GO" id="GO:0008171">
    <property type="term" value="F:O-methyltransferase activity"/>
    <property type="evidence" value="ECO:0007669"/>
    <property type="project" value="InterPro"/>
</dbReference>
<keyword evidence="3" id="KW-0949">S-adenosyl-L-methionine</keyword>
<dbReference type="STRING" id="644358.A0A0C4DSA1"/>
<keyword evidence="2 6" id="KW-0808">Transferase</keyword>
<dbReference type="Proteomes" id="UP000011715">
    <property type="component" value="Unassembled WGS sequence"/>
</dbReference>
<reference evidence="6" key="2">
    <citation type="submission" date="2010-05" db="EMBL/GenBank/DDBJ databases">
        <title>The Genome Sequence of Magnaporthe poae strain ATCC 64411.</title>
        <authorList>
            <consortium name="The Broad Institute Genome Sequencing Platform"/>
            <consortium name="Broad Institute Genome Sequencing Center for Infectious Disease"/>
            <person name="Ma L.-J."/>
            <person name="Dead R."/>
            <person name="Young S."/>
            <person name="Zeng Q."/>
            <person name="Koehrsen M."/>
            <person name="Alvarado L."/>
            <person name="Berlin A."/>
            <person name="Chapman S.B."/>
            <person name="Chen Z."/>
            <person name="Freedman E."/>
            <person name="Gellesch M."/>
            <person name="Goldberg J."/>
            <person name="Griggs A."/>
            <person name="Gujja S."/>
            <person name="Heilman E.R."/>
            <person name="Heiman D."/>
            <person name="Hepburn T."/>
            <person name="Howarth C."/>
            <person name="Jen D."/>
            <person name="Larson L."/>
            <person name="Mehta T."/>
            <person name="Neiman D."/>
            <person name="Pearson M."/>
            <person name="Roberts A."/>
            <person name="Saif S."/>
            <person name="Shea T."/>
            <person name="Shenoy N."/>
            <person name="Sisk P."/>
            <person name="Stolte C."/>
            <person name="Sykes S."/>
            <person name="Walk T."/>
            <person name="White J."/>
            <person name="Yandava C."/>
            <person name="Haas B."/>
            <person name="Nusbaum C."/>
            <person name="Birren B."/>
        </authorList>
    </citation>
    <scope>NUCLEOTIDE SEQUENCE</scope>
    <source>
        <strain evidence="6">ATCC 64411</strain>
    </source>
</reference>
<feature type="domain" description="O-methyltransferase C-terminal" evidence="5">
    <location>
        <begin position="183"/>
        <end position="387"/>
    </location>
</feature>
<dbReference type="OMA" id="TGHMEAW"/>
<dbReference type="GO" id="GO:0032259">
    <property type="term" value="P:methylation"/>
    <property type="evidence" value="ECO:0007669"/>
    <property type="project" value="UniProtKB-KW"/>
</dbReference>
<dbReference type="SUPFAM" id="SSF46785">
    <property type="entry name" value="Winged helix' DNA-binding domain"/>
    <property type="match status" value="1"/>
</dbReference>
<keyword evidence="8" id="KW-1185">Reference proteome</keyword>
<organism evidence="7 8">
    <name type="scientific">Magnaporthiopsis poae (strain ATCC 64411 / 73-15)</name>
    <name type="common">Kentucky bluegrass fungus</name>
    <name type="synonym">Magnaporthe poae</name>
    <dbReference type="NCBI Taxonomy" id="644358"/>
    <lineage>
        <taxon>Eukaryota</taxon>
        <taxon>Fungi</taxon>
        <taxon>Dikarya</taxon>
        <taxon>Ascomycota</taxon>
        <taxon>Pezizomycotina</taxon>
        <taxon>Sordariomycetes</taxon>
        <taxon>Sordariomycetidae</taxon>
        <taxon>Magnaporthales</taxon>
        <taxon>Magnaporthaceae</taxon>
        <taxon>Magnaporthiopsis</taxon>
    </lineage>
</organism>
<evidence type="ECO:0000313" key="6">
    <source>
        <dbReference type="EMBL" id="KLU83727.1"/>
    </source>
</evidence>
<protein>
    <submittedName>
        <fullName evidence="6">O-methyltransferase</fullName>
    </submittedName>
</protein>
<dbReference type="PROSITE" id="PS51683">
    <property type="entry name" value="SAM_OMT_II"/>
    <property type="match status" value="1"/>
</dbReference>
<reference evidence="7" key="4">
    <citation type="journal article" date="2015" name="G3 (Bethesda)">
        <title>Genome sequences of three phytopathogenic species of the Magnaporthaceae family of fungi.</title>
        <authorList>
            <person name="Okagaki L.H."/>
            <person name="Nunes C.C."/>
            <person name="Sailsbery J."/>
            <person name="Clay B."/>
            <person name="Brown D."/>
            <person name="John T."/>
            <person name="Oh Y."/>
            <person name="Young N."/>
            <person name="Fitzgerald M."/>
            <person name="Haas B.J."/>
            <person name="Zeng Q."/>
            <person name="Young S."/>
            <person name="Adiconis X."/>
            <person name="Fan L."/>
            <person name="Levin J.Z."/>
            <person name="Mitchell T.K."/>
            <person name="Okubara P.A."/>
            <person name="Farman M.L."/>
            <person name="Kohn L.M."/>
            <person name="Birren B."/>
            <person name="Ma L.-J."/>
            <person name="Dean R.A."/>
        </authorList>
    </citation>
    <scope>NUCLEOTIDE SEQUENCE</scope>
    <source>
        <strain evidence="7">ATCC 64411 / 73-15</strain>
    </source>
</reference>
<dbReference type="OrthoDB" id="2410195at2759"/>
<evidence type="ECO:0000259" key="5">
    <source>
        <dbReference type="Pfam" id="PF00891"/>
    </source>
</evidence>
<dbReference type="PANTHER" id="PTHR43712">
    <property type="entry name" value="PUTATIVE (AFU_ORTHOLOGUE AFUA_4G14580)-RELATED"/>
    <property type="match status" value="1"/>
</dbReference>
<dbReference type="Gene3D" id="1.10.10.10">
    <property type="entry name" value="Winged helix-like DNA-binding domain superfamily/Winged helix DNA-binding domain"/>
    <property type="match status" value="1"/>
</dbReference>
<reference evidence="6" key="3">
    <citation type="submission" date="2011-03" db="EMBL/GenBank/DDBJ databases">
        <title>Annotation of Magnaporthe poae ATCC 64411.</title>
        <authorList>
            <person name="Ma L.-J."/>
            <person name="Dead R."/>
            <person name="Young S.K."/>
            <person name="Zeng Q."/>
            <person name="Gargeya S."/>
            <person name="Fitzgerald M."/>
            <person name="Haas B."/>
            <person name="Abouelleil A."/>
            <person name="Alvarado L."/>
            <person name="Arachchi H.M."/>
            <person name="Berlin A."/>
            <person name="Brown A."/>
            <person name="Chapman S.B."/>
            <person name="Chen Z."/>
            <person name="Dunbar C."/>
            <person name="Freedman E."/>
            <person name="Gearin G."/>
            <person name="Gellesch M."/>
            <person name="Goldberg J."/>
            <person name="Griggs A."/>
            <person name="Gujja S."/>
            <person name="Heiman D."/>
            <person name="Howarth C."/>
            <person name="Larson L."/>
            <person name="Lui A."/>
            <person name="MacDonald P.J.P."/>
            <person name="Mehta T."/>
            <person name="Montmayeur A."/>
            <person name="Murphy C."/>
            <person name="Neiman D."/>
            <person name="Pearson M."/>
            <person name="Priest M."/>
            <person name="Roberts A."/>
            <person name="Saif S."/>
            <person name="Shea T."/>
            <person name="Shenoy N."/>
            <person name="Sisk P."/>
            <person name="Stolte C."/>
            <person name="Sykes S."/>
            <person name="Yandava C."/>
            <person name="Wortman J."/>
            <person name="Nusbaum C."/>
            <person name="Birren B."/>
        </authorList>
    </citation>
    <scope>NUCLEOTIDE SEQUENCE</scope>
    <source>
        <strain evidence="6">ATCC 64411</strain>
    </source>
</reference>
<keyword evidence="1 6" id="KW-0489">Methyltransferase</keyword>
<proteinExistence type="predicted"/>
<reference evidence="7" key="5">
    <citation type="submission" date="2015-06" db="UniProtKB">
        <authorList>
            <consortium name="EnsemblFungi"/>
        </authorList>
    </citation>
    <scope>IDENTIFICATION</scope>
    <source>
        <strain evidence="7">ATCC 64411</strain>
    </source>
</reference>